<evidence type="ECO:0000256" key="1">
    <source>
        <dbReference type="ARBA" id="ARBA00009481"/>
    </source>
</evidence>
<evidence type="ECO:0000256" key="5">
    <source>
        <dbReference type="SAM" id="MobiDB-lite"/>
    </source>
</evidence>
<reference evidence="8" key="1">
    <citation type="submission" date="2024-07" db="EMBL/GenBank/DDBJ databases">
        <authorList>
            <person name="Yu S.T."/>
        </authorList>
    </citation>
    <scope>NUCLEOTIDE SEQUENCE</scope>
    <source>
        <strain evidence="8">R21</strain>
    </source>
</reference>
<dbReference type="SUPFAM" id="SSF53756">
    <property type="entry name" value="UDP-Glycosyltransferase/glycogen phosphorylase"/>
    <property type="match status" value="1"/>
</dbReference>
<dbReference type="PANTHER" id="PTHR12526">
    <property type="entry name" value="GLYCOSYLTRANSFERASE"/>
    <property type="match status" value="1"/>
</dbReference>
<proteinExistence type="inferred from homology"/>
<evidence type="ECO:0000259" key="6">
    <source>
        <dbReference type="Pfam" id="PF00534"/>
    </source>
</evidence>
<gene>
    <name evidence="8" type="ORF">AB5J56_43425</name>
</gene>
<feature type="domain" description="Glycosyltransferase subfamily 4-like N-terminal" evidence="7">
    <location>
        <begin position="49"/>
        <end position="210"/>
    </location>
</feature>
<evidence type="ECO:0000256" key="4">
    <source>
        <dbReference type="ARBA" id="ARBA00022679"/>
    </source>
</evidence>
<keyword evidence="3 8" id="KW-0328">Glycosyltransferase</keyword>
<evidence type="ECO:0000259" key="7">
    <source>
        <dbReference type="Pfam" id="PF13439"/>
    </source>
</evidence>
<dbReference type="AlphaFoldDB" id="A0AB39PLB0"/>
<dbReference type="Pfam" id="PF00534">
    <property type="entry name" value="Glycos_transf_1"/>
    <property type="match status" value="1"/>
</dbReference>
<protein>
    <recommendedName>
        <fullName evidence="2">D-inositol 3-phosphate glycosyltransferase</fullName>
    </recommendedName>
</protein>
<name>A0AB39PLB0_9ACTN</name>
<accession>A0AB39PLB0</accession>
<evidence type="ECO:0000313" key="8">
    <source>
        <dbReference type="EMBL" id="XDQ31142.1"/>
    </source>
</evidence>
<dbReference type="CDD" id="cd03801">
    <property type="entry name" value="GT4_PimA-like"/>
    <property type="match status" value="1"/>
</dbReference>
<keyword evidence="4 8" id="KW-0808">Transferase</keyword>
<feature type="domain" description="Glycosyl transferase family 1" evidence="6">
    <location>
        <begin position="228"/>
        <end position="395"/>
    </location>
</feature>
<dbReference type="InterPro" id="IPR028098">
    <property type="entry name" value="Glyco_trans_4-like_N"/>
</dbReference>
<sequence>MDVPPYCPGLPEHGGQGRSEAGVDRHVQAEKPAPGLSIALVHWAFPPTVGGVESHLWWYSRLLASQGHRVTVFTGTRDALTPGQPGVEVVRHEGLDLSRTASATPDAEEDLRLWFAMELKRRGIRLVHGHNLHHFSTAPAKALLSLRDEYELVLVHTYHSLWRGEENILAAKACGQWDVHFAVSDFLRDACAEELGIKDVHRTYLGIDVESYLRVPELSHTAGTRTGTVLLPARLIPDKGAELAIRAIGRVVAKNPELDPHLLLMDTPDSVDFHGEKVGFRKHLEGLIAEAGLAGRVGFEEAGVERMPDLYRRARVVIHPSSYEEPMGLAPLEAMCAARPVIATRMGGLSECVGEDGVYGYLVPDRDVDKLAQRIAQLLCDPELARLMGKRGRQRVVTEFDLAGCYVPDMLRVYRNRLEPPND</sequence>
<organism evidence="8">
    <name type="scientific">Streptomyces sp. R21</name>
    <dbReference type="NCBI Taxonomy" id="3238627"/>
    <lineage>
        <taxon>Bacteria</taxon>
        <taxon>Bacillati</taxon>
        <taxon>Actinomycetota</taxon>
        <taxon>Actinomycetes</taxon>
        <taxon>Kitasatosporales</taxon>
        <taxon>Streptomycetaceae</taxon>
        <taxon>Streptomyces</taxon>
    </lineage>
</organism>
<dbReference type="InterPro" id="IPR001296">
    <property type="entry name" value="Glyco_trans_1"/>
</dbReference>
<dbReference type="GO" id="GO:0016757">
    <property type="term" value="F:glycosyltransferase activity"/>
    <property type="evidence" value="ECO:0007669"/>
    <property type="project" value="UniProtKB-KW"/>
</dbReference>
<feature type="region of interest" description="Disordered" evidence="5">
    <location>
        <begin position="1"/>
        <end position="22"/>
    </location>
</feature>
<dbReference type="PANTHER" id="PTHR12526:SF640">
    <property type="entry name" value="COLANIC ACID BIOSYNTHESIS GLYCOSYLTRANSFERASE WCAL-RELATED"/>
    <property type="match status" value="1"/>
</dbReference>
<evidence type="ECO:0000256" key="3">
    <source>
        <dbReference type="ARBA" id="ARBA00022676"/>
    </source>
</evidence>
<dbReference type="Gene3D" id="3.40.50.2000">
    <property type="entry name" value="Glycogen Phosphorylase B"/>
    <property type="match status" value="2"/>
</dbReference>
<comment type="similarity">
    <text evidence="1">Belongs to the glycosyltransferase group 1 family. Glycosyltransferase 4 subfamily.</text>
</comment>
<dbReference type="Pfam" id="PF13439">
    <property type="entry name" value="Glyco_transf_4"/>
    <property type="match status" value="1"/>
</dbReference>
<dbReference type="EMBL" id="CP163435">
    <property type="protein sequence ID" value="XDQ31142.1"/>
    <property type="molecule type" value="Genomic_DNA"/>
</dbReference>
<evidence type="ECO:0000256" key="2">
    <source>
        <dbReference type="ARBA" id="ARBA00021292"/>
    </source>
</evidence>